<organism evidence="1 2">
    <name type="scientific">Luteibacter flocculans</name>
    <dbReference type="NCBI Taxonomy" id="2780091"/>
    <lineage>
        <taxon>Bacteria</taxon>
        <taxon>Pseudomonadati</taxon>
        <taxon>Pseudomonadota</taxon>
        <taxon>Gammaproteobacteria</taxon>
        <taxon>Lysobacterales</taxon>
        <taxon>Rhodanobacteraceae</taxon>
        <taxon>Luteibacter</taxon>
    </lineage>
</organism>
<dbReference type="Proteomes" id="UP001056681">
    <property type="component" value="Chromosome"/>
</dbReference>
<gene>
    <name evidence="1" type="ORF">IM816_05780</name>
</gene>
<accession>A0ABY4T5Y4</accession>
<sequence>MNQRRKTLQDRITEAVATAATLEPLVLALDWNSRSDVEAAANAVTAAASYLNGAAHRLRRIARQQNKSGAAGAVQHTRK</sequence>
<dbReference type="EMBL" id="CP063231">
    <property type="protein sequence ID" value="URL59605.1"/>
    <property type="molecule type" value="Genomic_DNA"/>
</dbReference>
<keyword evidence="2" id="KW-1185">Reference proteome</keyword>
<protein>
    <submittedName>
        <fullName evidence="1">Uncharacterized protein</fullName>
    </submittedName>
</protein>
<evidence type="ECO:0000313" key="1">
    <source>
        <dbReference type="EMBL" id="URL59605.1"/>
    </source>
</evidence>
<reference evidence="1" key="1">
    <citation type="submission" date="2020-10" db="EMBL/GenBank/DDBJ databases">
        <title>Whole-genome sequence of Luteibacter sp. EIF3.</title>
        <authorList>
            <person name="Friedrich I."/>
            <person name="Hertel R."/>
            <person name="Daniel R."/>
        </authorList>
    </citation>
    <scope>NUCLEOTIDE SEQUENCE</scope>
    <source>
        <strain evidence="1">EIF3</strain>
    </source>
</reference>
<proteinExistence type="predicted"/>
<evidence type="ECO:0000313" key="2">
    <source>
        <dbReference type="Proteomes" id="UP001056681"/>
    </source>
</evidence>
<dbReference type="RefSeq" id="WP_250340127.1">
    <property type="nucleotide sequence ID" value="NZ_CP063231.1"/>
</dbReference>
<name>A0ABY4T5Y4_9GAMM</name>